<dbReference type="PANTHER" id="PTHR31490">
    <property type="entry name" value="GLYCOSYL HYDROLASE"/>
    <property type="match status" value="1"/>
</dbReference>
<dbReference type="GO" id="GO:0031176">
    <property type="term" value="F:endo-1,4-beta-xylanase activity"/>
    <property type="evidence" value="ECO:0007669"/>
    <property type="project" value="UniProtKB-ARBA"/>
</dbReference>
<keyword evidence="4" id="KW-0119">Carbohydrate metabolism</keyword>
<dbReference type="AlphaFoldDB" id="A0AAF0QV89"/>
<evidence type="ECO:0000313" key="7">
    <source>
        <dbReference type="EMBL" id="WMV27236.1"/>
    </source>
</evidence>
<evidence type="ECO:0000256" key="1">
    <source>
        <dbReference type="ARBA" id="ARBA00007495"/>
    </source>
</evidence>
<dbReference type="Gene3D" id="3.20.20.80">
    <property type="entry name" value="Glycosidases"/>
    <property type="match status" value="2"/>
</dbReference>
<evidence type="ECO:0000256" key="2">
    <source>
        <dbReference type="ARBA" id="ARBA00022737"/>
    </source>
</evidence>
<dbReference type="InterPro" id="IPR044846">
    <property type="entry name" value="GH10"/>
</dbReference>
<comment type="similarity">
    <text evidence="1">Belongs to the glycosyl hydrolase 10 (cellulase F) family.</text>
</comment>
<dbReference type="EMBL" id="CP133615">
    <property type="protein sequence ID" value="WMV27236.1"/>
    <property type="molecule type" value="Genomic_DNA"/>
</dbReference>
<feature type="domain" description="GH10" evidence="6">
    <location>
        <begin position="521"/>
        <end position="774"/>
    </location>
</feature>
<keyword evidence="2" id="KW-0677">Repeat</keyword>
<dbReference type="InterPro" id="IPR008979">
    <property type="entry name" value="Galactose-bd-like_sf"/>
</dbReference>
<evidence type="ECO:0000259" key="6">
    <source>
        <dbReference type="PROSITE" id="PS51760"/>
    </source>
</evidence>
<keyword evidence="5" id="KW-0624">Polysaccharide degradation</keyword>
<evidence type="ECO:0000256" key="3">
    <source>
        <dbReference type="ARBA" id="ARBA00022801"/>
    </source>
</evidence>
<dbReference type="InterPro" id="IPR017853">
    <property type="entry name" value="GH"/>
</dbReference>
<dbReference type="SUPFAM" id="SSF49785">
    <property type="entry name" value="Galactose-binding domain-like"/>
    <property type="match status" value="3"/>
</dbReference>
<sequence>MVIAINNSDSQSSKENGKDIGNIILNHEFLDDLHLWRPNGCHAFVVPAGSGYRNGLTMAVVTKRTIWWQGLEQDITSRVSAGSSYTVSACVGASGTFQGSVKVFATIKLVYQNSEMKFISIGKKYVSKESWEMLEGSFSLSTVPNEVIFYLEGPPPGTQLLIKSVVILRSSSTASDESKQEMEKAPMITTNNYFDSQSSKEDEKDTGNIILNHDFSYGLYLWNPNCCEAFVVPAGYHKGLAAAIVTNRKECWHGLEQDITSKVSEGSTYTVSACVEASGTSQGSVEVLATLKLVHENSQMKFIFIGKKSVSNECWEMLEGSFSLSTMPDQVIFFLEGPPAGTDLLIKSVVISCPSSSACDDADFGVNIITNTSLNYGTNGWFPLGNCTMSVQTGSPLMMPPMARDSLGAHEPLSGRYILVTNRTQNWMGPAQMITEKVKLYLTYQVSAWVKIIQASGPQSVNVALGVDSQWVNGGQVEISNDIWLEIGGSFRIEKQAAKIRQRDVILKFSGLDSGNLLGTIVRIRTLQNSFPFGSAIRRPNMDNEGFNDFFVKNFNWAVFGNELKRYWTEAQQGNFNYKDADELLNFCTQNNIQVRGLLTRYKGKFKHYDVINEMMHGSFYLDRLGKDNCVNMFTTAHQLDPSAFLFVNDYHVEDGSDSWSSPEKYIEYIHHLQEHGALIGGIGIHGHIDSPAVCSALDKLGLPIWFTEVDVSSDNEYVRADDLEVILREAYAHPAVEGIMLWRFWELFLNRPNSHLVNAKGDLNETGRRYLALKHEWLSHAHGHIDEQSQFSFRGFHGSYEVEVTTVSNKITKKFVVDKGDDTLVISVDI</sequence>
<dbReference type="SMART" id="SM00633">
    <property type="entry name" value="Glyco_10"/>
    <property type="match status" value="1"/>
</dbReference>
<reference evidence="7" key="1">
    <citation type="submission" date="2023-08" db="EMBL/GenBank/DDBJ databases">
        <title>A de novo genome assembly of Solanum verrucosum Schlechtendal, a Mexican diploid species geographically isolated from the other diploid A-genome species in potato relatives.</title>
        <authorList>
            <person name="Hosaka K."/>
        </authorList>
    </citation>
    <scope>NUCLEOTIDE SEQUENCE</scope>
    <source>
        <tissue evidence="7">Young leaves</tissue>
    </source>
</reference>
<keyword evidence="3" id="KW-0378">Hydrolase</keyword>
<gene>
    <name evidence="7" type="ORF">MTR67_020621</name>
</gene>
<dbReference type="InterPro" id="IPR003305">
    <property type="entry name" value="CenC_carb-bd"/>
</dbReference>
<keyword evidence="8" id="KW-1185">Reference proteome</keyword>
<dbReference type="SUPFAM" id="SSF51445">
    <property type="entry name" value="(Trans)glycosidases"/>
    <property type="match status" value="1"/>
</dbReference>
<dbReference type="Gene3D" id="2.60.120.260">
    <property type="entry name" value="Galactose-binding domain-like"/>
    <property type="match status" value="3"/>
</dbReference>
<organism evidence="7 8">
    <name type="scientific">Solanum verrucosum</name>
    <dbReference type="NCBI Taxonomy" id="315347"/>
    <lineage>
        <taxon>Eukaryota</taxon>
        <taxon>Viridiplantae</taxon>
        <taxon>Streptophyta</taxon>
        <taxon>Embryophyta</taxon>
        <taxon>Tracheophyta</taxon>
        <taxon>Spermatophyta</taxon>
        <taxon>Magnoliopsida</taxon>
        <taxon>eudicotyledons</taxon>
        <taxon>Gunneridae</taxon>
        <taxon>Pentapetalae</taxon>
        <taxon>asterids</taxon>
        <taxon>lamiids</taxon>
        <taxon>Solanales</taxon>
        <taxon>Solanaceae</taxon>
        <taxon>Solanoideae</taxon>
        <taxon>Solaneae</taxon>
        <taxon>Solanum</taxon>
    </lineage>
</organism>
<dbReference type="GO" id="GO:0000272">
    <property type="term" value="P:polysaccharide catabolic process"/>
    <property type="evidence" value="ECO:0007669"/>
    <property type="project" value="UniProtKB-KW"/>
</dbReference>
<protein>
    <recommendedName>
        <fullName evidence="6">GH10 domain-containing protein</fullName>
    </recommendedName>
</protein>
<accession>A0AAF0QV89</accession>
<evidence type="ECO:0000313" key="8">
    <source>
        <dbReference type="Proteomes" id="UP001234989"/>
    </source>
</evidence>
<proteinExistence type="inferred from homology"/>
<dbReference type="Pfam" id="PF00331">
    <property type="entry name" value="Glyco_hydro_10"/>
    <property type="match status" value="2"/>
</dbReference>
<evidence type="ECO:0000256" key="5">
    <source>
        <dbReference type="ARBA" id="ARBA00023326"/>
    </source>
</evidence>
<dbReference type="PROSITE" id="PS51760">
    <property type="entry name" value="GH10_2"/>
    <property type="match status" value="1"/>
</dbReference>
<dbReference type="PANTHER" id="PTHR31490:SF1">
    <property type="entry name" value="ENDO-1,4-BETA-XYLANASE 1"/>
    <property type="match status" value="1"/>
</dbReference>
<dbReference type="InterPro" id="IPR001000">
    <property type="entry name" value="GH10_dom"/>
</dbReference>
<dbReference type="Pfam" id="PF02018">
    <property type="entry name" value="CBM_4_9"/>
    <property type="match status" value="3"/>
</dbReference>
<evidence type="ECO:0000256" key="4">
    <source>
        <dbReference type="ARBA" id="ARBA00023277"/>
    </source>
</evidence>
<dbReference type="Proteomes" id="UP001234989">
    <property type="component" value="Chromosome 4"/>
</dbReference>
<name>A0AAF0QV89_SOLVR</name>